<accession>A0A814RV29</accession>
<evidence type="ECO:0000256" key="4">
    <source>
        <dbReference type="ARBA" id="ARBA00022448"/>
    </source>
</evidence>
<protein>
    <recommendedName>
        <fullName evidence="3">ABC-type xenobiotic transporter</fullName>
        <ecNumber evidence="3">7.6.2.2</ecNumber>
    </recommendedName>
</protein>
<feature type="domain" description="ABC transporter" evidence="12">
    <location>
        <begin position="421"/>
        <end position="657"/>
    </location>
</feature>
<evidence type="ECO:0000256" key="2">
    <source>
        <dbReference type="ARBA" id="ARBA00007577"/>
    </source>
</evidence>
<evidence type="ECO:0000256" key="5">
    <source>
        <dbReference type="ARBA" id="ARBA00022692"/>
    </source>
</evidence>
<dbReference type="EMBL" id="CAJNOR010001408">
    <property type="protein sequence ID" value="CAF1137768.1"/>
    <property type="molecule type" value="Genomic_DNA"/>
</dbReference>
<organism evidence="14 15">
    <name type="scientific">Adineta ricciae</name>
    <name type="common">Rotifer</name>
    <dbReference type="NCBI Taxonomy" id="249248"/>
    <lineage>
        <taxon>Eukaryota</taxon>
        <taxon>Metazoa</taxon>
        <taxon>Spiralia</taxon>
        <taxon>Gnathifera</taxon>
        <taxon>Rotifera</taxon>
        <taxon>Eurotatoria</taxon>
        <taxon>Bdelloidea</taxon>
        <taxon>Adinetida</taxon>
        <taxon>Adinetidae</taxon>
        <taxon>Adineta</taxon>
    </lineage>
</organism>
<keyword evidence="7" id="KW-0547">Nucleotide-binding</keyword>
<feature type="transmembrane region" description="Helical" evidence="11">
    <location>
        <begin position="744"/>
        <end position="769"/>
    </location>
</feature>
<evidence type="ECO:0000256" key="10">
    <source>
        <dbReference type="ARBA" id="ARBA00023136"/>
    </source>
</evidence>
<feature type="transmembrane region" description="Helical" evidence="11">
    <location>
        <begin position="322"/>
        <end position="345"/>
    </location>
</feature>
<evidence type="ECO:0000313" key="15">
    <source>
        <dbReference type="Proteomes" id="UP000663828"/>
    </source>
</evidence>
<name>A0A814RV29_ADIRI</name>
<evidence type="ECO:0000259" key="13">
    <source>
        <dbReference type="PROSITE" id="PS50929"/>
    </source>
</evidence>
<feature type="transmembrane region" description="Helical" evidence="11">
    <location>
        <begin position="143"/>
        <end position="162"/>
    </location>
</feature>
<feature type="transmembrane region" description="Helical" evidence="11">
    <location>
        <begin position="244"/>
        <end position="266"/>
    </location>
</feature>
<dbReference type="InterPro" id="IPR017871">
    <property type="entry name" value="ABC_transporter-like_CS"/>
</dbReference>
<feature type="domain" description="ABC transporter" evidence="12">
    <location>
        <begin position="1070"/>
        <end position="1309"/>
    </location>
</feature>
<dbReference type="FunFam" id="3.40.50.300:FF:000205">
    <property type="entry name" value="ABC transporter B family member 4"/>
    <property type="match status" value="1"/>
</dbReference>
<comment type="similarity">
    <text evidence="2">Belongs to the ABC transporter superfamily. ABCB family. Multidrug resistance exporter (TC 3.A.1.201) subfamily.</text>
</comment>
<dbReference type="Pfam" id="PF00664">
    <property type="entry name" value="ABC_membrane"/>
    <property type="match status" value="2"/>
</dbReference>
<reference evidence="14" key="1">
    <citation type="submission" date="2021-02" db="EMBL/GenBank/DDBJ databases">
        <authorList>
            <person name="Nowell W R."/>
        </authorList>
    </citation>
    <scope>NUCLEOTIDE SEQUENCE</scope>
</reference>
<dbReference type="FunFam" id="1.20.1560.10:FF:000018">
    <property type="entry name" value="ATP-binding cassette subfamily B member 11"/>
    <property type="match status" value="1"/>
</dbReference>
<evidence type="ECO:0000256" key="8">
    <source>
        <dbReference type="ARBA" id="ARBA00022840"/>
    </source>
</evidence>
<dbReference type="PROSITE" id="PS00211">
    <property type="entry name" value="ABC_TRANSPORTER_1"/>
    <property type="match status" value="2"/>
</dbReference>
<dbReference type="PANTHER" id="PTHR43394">
    <property type="entry name" value="ATP-DEPENDENT PERMEASE MDL1, MITOCHONDRIAL"/>
    <property type="match status" value="1"/>
</dbReference>
<comment type="caution">
    <text evidence="14">The sequence shown here is derived from an EMBL/GenBank/DDBJ whole genome shotgun (WGS) entry which is preliminary data.</text>
</comment>
<evidence type="ECO:0000256" key="1">
    <source>
        <dbReference type="ARBA" id="ARBA00004141"/>
    </source>
</evidence>
<dbReference type="CDD" id="cd03249">
    <property type="entry name" value="ABC_MTABC3_MDL1_MDL2"/>
    <property type="match status" value="2"/>
</dbReference>
<dbReference type="SMART" id="SM00382">
    <property type="entry name" value="AAA"/>
    <property type="match status" value="2"/>
</dbReference>
<keyword evidence="9 11" id="KW-1133">Transmembrane helix</keyword>
<feature type="transmembrane region" description="Helical" evidence="11">
    <location>
        <begin position="789"/>
        <end position="812"/>
    </location>
</feature>
<evidence type="ECO:0000259" key="12">
    <source>
        <dbReference type="PROSITE" id="PS50893"/>
    </source>
</evidence>
<keyword evidence="10 11" id="KW-0472">Membrane</keyword>
<gene>
    <name evidence="14" type="ORF">XAT740_LOCUS20248</name>
</gene>
<feature type="transmembrane region" description="Helical" evidence="11">
    <location>
        <begin position="64"/>
        <end position="96"/>
    </location>
</feature>
<feature type="transmembrane region" description="Helical" evidence="11">
    <location>
        <begin position="894"/>
        <end position="913"/>
    </location>
</feature>
<evidence type="ECO:0000256" key="7">
    <source>
        <dbReference type="ARBA" id="ARBA00022741"/>
    </source>
</evidence>
<dbReference type="PROSITE" id="PS50929">
    <property type="entry name" value="ABC_TM1F"/>
    <property type="match status" value="2"/>
</dbReference>
<dbReference type="Gene3D" id="1.20.1560.10">
    <property type="entry name" value="ABC transporter type 1, transmembrane domain"/>
    <property type="match status" value="1"/>
</dbReference>
<keyword evidence="8" id="KW-0067">ATP-binding</keyword>
<dbReference type="InterPro" id="IPR036640">
    <property type="entry name" value="ABC1_TM_sf"/>
</dbReference>
<dbReference type="InterPro" id="IPR003439">
    <property type="entry name" value="ABC_transporter-like_ATP-bd"/>
</dbReference>
<feature type="domain" description="ABC transmembrane type-1" evidence="13">
    <location>
        <begin position="68"/>
        <end position="386"/>
    </location>
</feature>
<evidence type="ECO:0000256" key="9">
    <source>
        <dbReference type="ARBA" id="ARBA00022989"/>
    </source>
</evidence>
<evidence type="ECO:0000256" key="3">
    <source>
        <dbReference type="ARBA" id="ARBA00012191"/>
    </source>
</evidence>
<dbReference type="GO" id="GO:0090374">
    <property type="term" value="P:oligopeptide export from mitochondrion"/>
    <property type="evidence" value="ECO:0007669"/>
    <property type="project" value="TreeGrafter"/>
</dbReference>
<comment type="subcellular location">
    <subcellularLocation>
        <location evidence="1">Membrane</location>
        <topology evidence="1">Multi-pass membrane protein</topology>
    </subcellularLocation>
</comment>
<dbReference type="GO" id="GO:0015421">
    <property type="term" value="F:ABC-type oligopeptide transporter activity"/>
    <property type="evidence" value="ECO:0007669"/>
    <property type="project" value="TreeGrafter"/>
</dbReference>
<dbReference type="Pfam" id="PF00005">
    <property type="entry name" value="ABC_tran"/>
    <property type="match status" value="2"/>
</dbReference>
<feature type="transmembrane region" description="Helical" evidence="11">
    <location>
        <begin position="357"/>
        <end position="375"/>
    </location>
</feature>
<sequence length="1312" mass="146756">MFELSNRISDALEDVDMSGKSRSAISQLRLVIPHDAISFPINEESSRKSVTFRKLMRFARPLDVFLIIIGTLAALGHGSAQPLLILIFGSLIQILINQENSSCSLNRTVLVQQPCPSNNTQCDSSLTNVNEVRLNLSNDAYQVSLYIVAIACGVIVLGYIQVSFWNMSAQRQICLIRKKLFQAILYKEVPFFDVHRTGELSTYLTDNINKIHNGIGDKFSHGIKYFASFITGVIIGFAKGWKLALVILSFSPLLFGMAMLFSKFAVSLTIMEAKSYENAGAIAEEVFSSIRTVLAYNGQNREKERYAKNLNEAKKSSVRRGIINGLTMGFMCLVIYCGYALGFWYGTKLTFEKEYDIGNVVIVFFAIINAVFDLGQAFPQFQAVIEARTAAYPIWQLIDDFFIIENSLNGGIIKDELTGDIQFSNVCFHYPSQPNSPILHDLSFNVKAGQTVALVGTSGSGKSTCLQLLQRFWELNSGSITINNIPINEYNLKWLREHIGVVSQEPVLFHGTIRENILLGRQSATDEDIRQAAKMANAHSFIMTLPDKYDTLVGEHGAALSGGQKQRIAIARALIRNPSILILDEATSALDNESEEVVQNALNNATRYRTTLVIAHRLSTIRNADKIIVIKNGKVVEEGNHDRLMSINGIYHDLVKQQSLSKEKEEEEDKFERQEIIRTLSEQRTRFERLRALSSCASSILDVSILKELQEIDPEETNVEKSKKKKDKISNITLTILKMNKSEWIFILFGCLAAICSGGIQPLFSAILSELIAVFQQCENNDPERSVRIYVILFIVIGISRFIAMFFQNYLFGYSGGALTKRLRLEIFSHILRQDVAYFDQSENNTGALCTRLSTEASAVQNATGVFLGIILQNFSSIGLSIVVSFIFSWQMTLIVLAFIPFIVIGGSLQSHLTGRFENKTKQIFEDAGKISMESIQNRRTVASLAVEDHISAKYFELIDKSYALSFKRSHLLAIITSISNSFIFFCWAALFSTAVYLIDKKFVTFQSVLLVVNCVIFGVQSLNETSLMSSDYGKAKHAAMNILKFLSRKPLIDNESNDGETIENFRGEIEFDGVYFIYPNRPNAIILKNFNLKVEAGKKVAFVGISGCGKSTSIQLIERFYDSGIGQLLIDSKEIQTLNLQWYRSQLGIVSQEPILFNTSIRDNIAYGDTSRCDIPLEEIIQAAKDANIHDFIQQLPEGYETICGSKGNHLSGGQKQRIAIARALIRNPKILLLDEATSALDSESEKIVQEALDKAQQNRTSIIIAHRLSTIQNADLICVIHKGKLVEKGTHDELIAQNGRYYRLVHGKVQ</sequence>
<dbReference type="FunFam" id="1.20.1560.10:FF:000009">
    <property type="entry name" value="ABC transporter B family member 1"/>
    <property type="match status" value="1"/>
</dbReference>
<dbReference type="InterPro" id="IPR003593">
    <property type="entry name" value="AAA+_ATPase"/>
</dbReference>
<feature type="transmembrane region" description="Helical" evidence="11">
    <location>
        <begin position="866"/>
        <end position="888"/>
    </location>
</feature>
<dbReference type="GO" id="GO:0005743">
    <property type="term" value="C:mitochondrial inner membrane"/>
    <property type="evidence" value="ECO:0007669"/>
    <property type="project" value="TreeGrafter"/>
</dbReference>
<keyword evidence="6" id="KW-0677">Repeat</keyword>
<dbReference type="CDD" id="cd18577">
    <property type="entry name" value="ABC_6TM_Pgp_ABCB1_D1_like"/>
    <property type="match status" value="1"/>
</dbReference>
<dbReference type="FunFam" id="3.40.50.300:FF:000302">
    <property type="entry name" value="ATP-binding cassette subfamily B member 5"/>
    <property type="match status" value="1"/>
</dbReference>
<evidence type="ECO:0000256" key="11">
    <source>
        <dbReference type="SAM" id="Phobius"/>
    </source>
</evidence>
<dbReference type="InterPro" id="IPR027417">
    <property type="entry name" value="P-loop_NTPase"/>
</dbReference>
<keyword evidence="5 11" id="KW-0812">Transmembrane</keyword>
<feature type="transmembrane region" description="Helical" evidence="11">
    <location>
        <begin position="222"/>
        <end position="238"/>
    </location>
</feature>
<dbReference type="PROSITE" id="PS50893">
    <property type="entry name" value="ABC_TRANSPORTER_2"/>
    <property type="match status" value="2"/>
</dbReference>
<dbReference type="PANTHER" id="PTHR43394:SF27">
    <property type="entry name" value="ATP-DEPENDENT TRANSLOCASE ABCB1-LIKE"/>
    <property type="match status" value="1"/>
</dbReference>
<dbReference type="GO" id="GO:0008559">
    <property type="term" value="F:ABC-type xenobiotic transporter activity"/>
    <property type="evidence" value="ECO:0007669"/>
    <property type="project" value="UniProtKB-EC"/>
</dbReference>
<dbReference type="Proteomes" id="UP000663828">
    <property type="component" value="Unassembled WGS sequence"/>
</dbReference>
<keyword evidence="4" id="KW-0813">Transport</keyword>
<dbReference type="GO" id="GO:0005524">
    <property type="term" value="F:ATP binding"/>
    <property type="evidence" value="ECO:0007669"/>
    <property type="project" value="UniProtKB-KW"/>
</dbReference>
<dbReference type="SUPFAM" id="SSF52540">
    <property type="entry name" value="P-loop containing nucleoside triphosphate hydrolases"/>
    <property type="match status" value="2"/>
</dbReference>
<dbReference type="GO" id="GO:0016887">
    <property type="term" value="F:ATP hydrolysis activity"/>
    <property type="evidence" value="ECO:0007669"/>
    <property type="project" value="InterPro"/>
</dbReference>
<dbReference type="EC" id="7.6.2.2" evidence="3"/>
<feature type="transmembrane region" description="Helical" evidence="11">
    <location>
        <begin position="972"/>
        <end position="999"/>
    </location>
</feature>
<evidence type="ECO:0000256" key="6">
    <source>
        <dbReference type="ARBA" id="ARBA00022737"/>
    </source>
</evidence>
<dbReference type="SUPFAM" id="SSF90123">
    <property type="entry name" value="ABC transporter transmembrane region"/>
    <property type="match status" value="2"/>
</dbReference>
<dbReference type="InterPro" id="IPR039421">
    <property type="entry name" value="Type_1_exporter"/>
</dbReference>
<dbReference type="CDD" id="cd18578">
    <property type="entry name" value="ABC_6TM_Pgp_ABCB1_D2_like"/>
    <property type="match status" value="1"/>
</dbReference>
<keyword evidence="15" id="KW-1185">Reference proteome</keyword>
<feature type="domain" description="ABC transmembrane type-1" evidence="13">
    <location>
        <begin position="748"/>
        <end position="1035"/>
    </location>
</feature>
<evidence type="ECO:0000313" key="14">
    <source>
        <dbReference type="EMBL" id="CAF1137768.1"/>
    </source>
</evidence>
<proteinExistence type="inferred from homology"/>
<dbReference type="InterPro" id="IPR011527">
    <property type="entry name" value="ABC1_TM_dom"/>
</dbReference>
<dbReference type="Gene3D" id="3.40.50.300">
    <property type="entry name" value="P-loop containing nucleotide triphosphate hydrolases"/>
    <property type="match status" value="2"/>
</dbReference>